<keyword evidence="5" id="KW-0418">Kinase</keyword>
<protein>
    <submittedName>
        <fullName evidence="5">Diacylglycerol kinase</fullName>
    </submittedName>
</protein>
<dbReference type="InterPro" id="IPR036291">
    <property type="entry name" value="NAD(P)-bd_dom_sf"/>
</dbReference>
<keyword evidence="5" id="KW-0808">Transferase</keyword>
<dbReference type="EMBL" id="LWCS01000032">
    <property type="protein sequence ID" value="OAN36890.1"/>
    <property type="molecule type" value="Genomic_DNA"/>
</dbReference>
<accession>A0A178LSD4</accession>
<dbReference type="GO" id="GO:0009089">
    <property type="term" value="P:lysine biosynthetic process via diaminopimelate"/>
    <property type="evidence" value="ECO:0007669"/>
    <property type="project" value="InterPro"/>
</dbReference>
<dbReference type="STRING" id="912594.AWC12_05820"/>
<sequence length="358" mass="37847">MTMNVIVIGTGGVGRHALRALLDNPTYSLVGVWVSSDAKAGRDAGELAGIDRTTGIVATTDLGELLAGKPDCAVYAAIADTRMLEALGDYRRILQSGVNVVGTGGTFLQNPWGVVPEELYRSVEKAAQAGGASLYVNGIDPGFANDIVPLALAGTCQSVEQIRCIEICDYSTYDSALIMRDLMGFGRPLEETPMVVAPGALTMAWGSVVKLGAQWLGIELDDITEHSIRVPAPDAFDTAWGHIPKGTAAALRFEVAGVVDGRPVIVAEHVTRMRDDLCPEWPRPATGSYTYRIEITGEPSYSMDFNLSSRNGDHAHAGMVATASRVVNNIPAVVAAAPGIVTTLDLPLPSGRGLFHCT</sequence>
<dbReference type="Gene3D" id="3.40.50.720">
    <property type="entry name" value="NAD(P)-binding Rossmann-like Domain"/>
    <property type="match status" value="1"/>
</dbReference>
<dbReference type="Pfam" id="PF01113">
    <property type="entry name" value="DapB_N"/>
    <property type="match status" value="1"/>
</dbReference>
<evidence type="ECO:0000313" key="5">
    <source>
        <dbReference type="EMBL" id="OAN36890.1"/>
    </source>
</evidence>
<gene>
    <name evidence="5" type="ORF">A4X20_06825</name>
</gene>
<dbReference type="CDD" id="cd24146">
    <property type="entry name" value="nat-AmDH_N_like"/>
    <property type="match status" value="1"/>
</dbReference>
<dbReference type="OrthoDB" id="4759936at2"/>
<evidence type="ECO:0000259" key="4">
    <source>
        <dbReference type="Pfam" id="PF19328"/>
    </source>
</evidence>
<dbReference type="GO" id="GO:0008839">
    <property type="term" value="F:4-hydroxy-tetrahydrodipicolinate reductase"/>
    <property type="evidence" value="ECO:0007669"/>
    <property type="project" value="InterPro"/>
</dbReference>
<dbReference type="Pfam" id="PF19328">
    <property type="entry name" value="DAP_DH_C"/>
    <property type="match status" value="1"/>
</dbReference>
<evidence type="ECO:0000256" key="2">
    <source>
        <dbReference type="ARBA" id="ARBA00023002"/>
    </source>
</evidence>
<evidence type="ECO:0000313" key="6">
    <source>
        <dbReference type="Proteomes" id="UP000078396"/>
    </source>
</evidence>
<dbReference type="RefSeq" id="WP_064283091.1">
    <property type="nucleotide sequence ID" value="NZ_LWCS01000032.1"/>
</dbReference>
<dbReference type="GO" id="GO:0016301">
    <property type="term" value="F:kinase activity"/>
    <property type="evidence" value="ECO:0007669"/>
    <property type="project" value="UniProtKB-KW"/>
</dbReference>
<feature type="domain" description="Dihydrodipicolinate reductase N-terminal" evidence="3">
    <location>
        <begin position="3"/>
        <end position="74"/>
    </location>
</feature>
<dbReference type="AlphaFoldDB" id="A0A178LSD4"/>
<dbReference type="InterPro" id="IPR045760">
    <property type="entry name" value="DAP_DH_C"/>
</dbReference>
<dbReference type="InterPro" id="IPR000846">
    <property type="entry name" value="DapB_N"/>
</dbReference>
<proteinExistence type="predicted"/>
<feature type="domain" description="2,4-diaminopentanoate dehydrogenase C-terminal" evidence="4">
    <location>
        <begin position="146"/>
        <end position="350"/>
    </location>
</feature>
<name>A0A178LSD4_MYCIR</name>
<evidence type="ECO:0000256" key="1">
    <source>
        <dbReference type="ARBA" id="ARBA00022857"/>
    </source>
</evidence>
<keyword evidence="2" id="KW-0560">Oxidoreductase</keyword>
<reference evidence="5 6" key="1">
    <citation type="submission" date="2016-04" db="EMBL/GenBank/DDBJ databases">
        <title>Draft Genome Sequences of Staphylococcus capitis Strain H36, S. capitis Strain H65, S. cohnii Strain H62, S. hominis Strain H69, Mycobacterium iranicum Strain H39, Plantibacter sp. Strain H53, Pseudomonas oryzihabitans Strain H72, and Microbacterium sp. Strain H83, isolated from residential settings.</title>
        <authorList>
            <person name="Lymperopoulou D."/>
            <person name="Adams R.I."/>
            <person name="Lindow S."/>
            <person name="Coil D.A."/>
            <person name="Jospin G."/>
            <person name="Eisen J.A."/>
        </authorList>
    </citation>
    <scope>NUCLEOTIDE SEQUENCE [LARGE SCALE GENOMIC DNA]</scope>
    <source>
        <strain evidence="5 6">H39</strain>
    </source>
</reference>
<evidence type="ECO:0000259" key="3">
    <source>
        <dbReference type="Pfam" id="PF01113"/>
    </source>
</evidence>
<organism evidence="5 6">
    <name type="scientific">Mycolicibacterium iranicum</name>
    <name type="common">Mycobacterium iranicum</name>
    <dbReference type="NCBI Taxonomy" id="912594"/>
    <lineage>
        <taxon>Bacteria</taxon>
        <taxon>Bacillati</taxon>
        <taxon>Actinomycetota</taxon>
        <taxon>Actinomycetes</taxon>
        <taxon>Mycobacteriales</taxon>
        <taxon>Mycobacteriaceae</taxon>
        <taxon>Mycolicibacterium</taxon>
    </lineage>
</organism>
<keyword evidence="1" id="KW-0521">NADP</keyword>
<comment type="caution">
    <text evidence="5">The sequence shown here is derived from an EMBL/GenBank/DDBJ whole genome shotgun (WGS) entry which is preliminary data.</text>
</comment>
<dbReference type="SUPFAM" id="SSF51735">
    <property type="entry name" value="NAD(P)-binding Rossmann-fold domains"/>
    <property type="match status" value="1"/>
</dbReference>
<dbReference type="Proteomes" id="UP000078396">
    <property type="component" value="Unassembled WGS sequence"/>
</dbReference>